<dbReference type="GO" id="GO:0006281">
    <property type="term" value="P:DNA repair"/>
    <property type="evidence" value="ECO:0007669"/>
    <property type="project" value="UniProtKB-KW"/>
</dbReference>
<dbReference type="GO" id="GO:0016787">
    <property type="term" value="F:hydrolase activity"/>
    <property type="evidence" value="ECO:0007669"/>
    <property type="project" value="UniProtKB-KW"/>
</dbReference>
<reference evidence="7" key="1">
    <citation type="submission" date="2008-05" db="EMBL/GenBank/DDBJ databases">
        <title>Genome sequence of Riesia pediculicola USDA.</title>
        <authorList>
            <person name="Kirkness E.F."/>
        </authorList>
    </citation>
    <scope>NUCLEOTIDE SEQUENCE [LARGE SCALE GENOMIC DNA]</scope>
    <source>
        <strain evidence="7">USDA</strain>
    </source>
</reference>
<dbReference type="EMBL" id="CP001085">
    <property type="protein sequence ID" value="ADD79467.1"/>
    <property type="molecule type" value="Genomic_DNA"/>
</dbReference>
<dbReference type="SMART" id="SM00487">
    <property type="entry name" value="DEXDc"/>
    <property type="match status" value="1"/>
</dbReference>
<feature type="domain" description="Helicase ATP-binding" evidence="6">
    <location>
        <begin position="287"/>
        <end position="452"/>
    </location>
</feature>
<keyword evidence="2 7" id="KW-0378">Hydrolase</keyword>
<evidence type="ECO:0000256" key="3">
    <source>
        <dbReference type="ARBA" id="ARBA00022806"/>
    </source>
</evidence>
<dbReference type="STRING" id="515618.RIEPE_0149"/>
<dbReference type="Gene3D" id="3.40.50.300">
    <property type="entry name" value="P-loop containing nucleotide triphosphate hydrolases"/>
    <property type="match status" value="1"/>
</dbReference>
<dbReference type="PROSITE" id="PS51192">
    <property type="entry name" value="HELICASE_ATP_BIND_1"/>
    <property type="match status" value="1"/>
</dbReference>
<dbReference type="KEGG" id="rip:RIEPE_0149"/>
<gene>
    <name evidence="7" type="ordered locus">RIEPE_0149</name>
</gene>
<dbReference type="PANTHER" id="PTHR47964">
    <property type="entry name" value="ATP-DEPENDENT DNA HELICASE HOMOLOG RECG, CHLOROPLASTIC"/>
    <property type="match status" value="1"/>
</dbReference>
<sequence>MNKNRIQLEDLDHISVEKINKISFLEKRKLNRAGINSILDLIFYFPKNYKDQTKLSLINELKNGEEAFVTAKVFRKNLKEKKNQVEIYLRDRSGELIVKFFNSSFLRKKFFKKNSYIQVYGKAYRQKNKIFMIHPEYKILNSFSNFSLCNFLTPIYPNISGIRQDKIHKIIKKSIRMIDHCIVQDLIPKPFNKNFIRFQQAIKNIHHPNSRCSLNELKKYQHPAQKRLIFEELLAFQLSFLKIKKRNFLLSATPLIVKQSIKKKIIQNLPYSLTNSQKNAIKEIESDLSKNVPMKRLLYGDVGTGKTIVALFSSLCAISNEKQVALMTPTEILAKQHADFFKKILKPIGKRVIQLCKDSDRKNYESKLDEIKKGKALVIIGTHSIFQDKIDFCSLSLVIIDEQHRFGVSQRSKLLKKGKLCGTHVHQLIMTATPIPRTLSMQIYANLDASSIDNLHNPKRIPVRTIIISNIRRDELIYRIKNIFEKKKNKSLLDMYCN</sequence>
<keyword evidence="3 7" id="KW-0067">ATP-binding</keyword>
<dbReference type="GO" id="GO:0003677">
    <property type="term" value="F:DNA binding"/>
    <property type="evidence" value="ECO:0007669"/>
    <property type="project" value="UniProtKB-KW"/>
</dbReference>
<dbReference type="HOGENOM" id="CLU_005122_7_1_6"/>
<dbReference type="Proteomes" id="UP000001700">
    <property type="component" value="Chromosome"/>
</dbReference>
<proteinExistence type="predicted"/>
<dbReference type="OrthoDB" id="9804325at2"/>
<keyword evidence="8" id="KW-1185">Reference proteome</keyword>
<dbReference type="AlphaFoldDB" id="D4G7V7"/>
<dbReference type="InterPro" id="IPR027417">
    <property type="entry name" value="P-loop_NTPase"/>
</dbReference>
<dbReference type="eggNOG" id="COG1200">
    <property type="taxonomic scope" value="Bacteria"/>
</dbReference>
<keyword evidence="1" id="KW-0227">DNA damage</keyword>
<dbReference type="GO" id="GO:0003678">
    <property type="term" value="F:DNA helicase activity"/>
    <property type="evidence" value="ECO:0007669"/>
    <property type="project" value="TreeGrafter"/>
</dbReference>
<dbReference type="InterPro" id="IPR033454">
    <property type="entry name" value="RecG_wedge"/>
</dbReference>
<evidence type="ECO:0000313" key="7">
    <source>
        <dbReference type="EMBL" id="ADD79467.1"/>
    </source>
</evidence>
<dbReference type="EC" id="3.6.1.-" evidence="7"/>
<dbReference type="RefSeq" id="WP_013087457.1">
    <property type="nucleotide sequence ID" value="NC_014109.1"/>
</dbReference>
<name>D4G7V7_RIEPU</name>
<dbReference type="SUPFAM" id="SSF52540">
    <property type="entry name" value="P-loop containing nucleoside triphosphate hydrolases"/>
    <property type="match status" value="1"/>
</dbReference>
<keyword evidence="5" id="KW-0234">DNA repair</keyword>
<dbReference type="Pfam" id="PF00270">
    <property type="entry name" value="DEAD"/>
    <property type="match status" value="1"/>
</dbReference>
<dbReference type="PANTHER" id="PTHR47964:SF1">
    <property type="entry name" value="ATP-DEPENDENT DNA HELICASE HOMOLOG RECG, CHLOROPLASTIC"/>
    <property type="match status" value="1"/>
</dbReference>
<evidence type="ECO:0000259" key="6">
    <source>
        <dbReference type="PROSITE" id="PS51192"/>
    </source>
</evidence>
<dbReference type="CDD" id="cd04488">
    <property type="entry name" value="RecG_wedge_OBF"/>
    <property type="match status" value="1"/>
</dbReference>
<dbReference type="SUPFAM" id="SSF50249">
    <property type="entry name" value="Nucleic acid-binding proteins"/>
    <property type="match status" value="1"/>
</dbReference>
<accession>D4G7V7</accession>
<keyword evidence="3 7" id="KW-0347">Helicase</keyword>
<evidence type="ECO:0000256" key="2">
    <source>
        <dbReference type="ARBA" id="ARBA00022801"/>
    </source>
</evidence>
<protein>
    <submittedName>
        <fullName evidence="7">ATP-dependent DNA helicase RecG</fullName>
        <ecNumber evidence="7">3.6.1.-</ecNumber>
    </submittedName>
</protein>
<dbReference type="GO" id="GO:0005524">
    <property type="term" value="F:ATP binding"/>
    <property type="evidence" value="ECO:0007669"/>
    <property type="project" value="InterPro"/>
</dbReference>
<evidence type="ECO:0000256" key="1">
    <source>
        <dbReference type="ARBA" id="ARBA00022763"/>
    </source>
</evidence>
<dbReference type="InterPro" id="IPR011545">
    <property type="entry name" value="DEAD/DEAH_box_helicase_dom"/>
</dbReference>
<evidence type="ECO:0000256" key="4">
    <source>
        <dbReference type="ARBA" id="ARBA00023125"/>
    </source>
</evidence>
<dbReference type="Pfam" id="PF17191">
    <property type="entry name" value="RecG_wedge"/>
    <property type="match status" value="1"/>
</dbReference>
<dbReference type="Gene3D" id="2.40.50.140">
    <property type="entry name" value="Nucleic acid-binding proteins"/>
    <property type="match status" value="1"/>
</dbReference>
<evidence type="ECO:0000256" key="5">
    <source>
        <dbReference type="ARBA" id="ARBA00023204"/>
    </source>
</evidence>
<dbReference type="InterPro" id="IPR012340">
    <property type="entry name" value="NA-bd_OB-fold"/>
</dbReference>
<dbReference type="InterPro" id="IPR047112">
    <property type="entry name" value="RecG/Mfd"/>
</dbReference>
<evidence type="ECO:0000313" key="8">
    <source>
        <dbReference type="Proteomes" id="UP000001700"/>
    </source>
</evidence>
<keyword evidence="4" id="KW-0238">DNA-binding</keyword>
<organism evidence="7 8">
    <name type="scientific">Riesia pediculicola (strain USDA)</name>
    <dbReference type="NCBI Taxonomy" id="515618"/>
    <lineage>
        <taxon>Bacteria</taxon>
        <taxon>Pseudomonadati</taxon>
        <taxon>Pseudomonadota</taxon>
        <taxon>Gammaproteobacteria</taxon>
        <taxon>Enterobacterales</taxon>
        <taxon>Enterobacteriaceae</taxon>
        <taxon>Candidatus Riesia</taxon>
    </lineage>
</organism>
<keyword evidence="3 7" id="KW-0547">Nucleotide-binding</keyword>
<dbReference type="InterPro" id="IPR014001">
    <property type="entry name" value="Helicase_ATP-bd"/>
</dbReference>